<dbReference type="Pfam" id="PF11127">
    <property type="entry name" value="YgaP-like_TM"/>
    <property type="match status" value="1"/>
</dbReference>
<dbReference type="EMBL" id="BAABRN010000010">
    <property type="protein sequence ID" value="GAA5501536.1"/>
    <property type="molecule type" value="Genomic_DNA"/>
</dbReference>
<evidence type="ECO:0000259" key="2">
    <source>
        <dbReference type="Pfam" id="PF11127"/>
    </source>
</evidence>
<evidence type="ECO:0000313" key="4">
    <source>
        <dbReference type="Proteomes" id="UP001458946"/>
    </source>
</evidence>
<name>A0ABP9VA09_9DEIO</name>
<sequence length="80" mass="8566">MTFDPCNKGRKVQTRDMKVNESSTDRYLRIALGLVLFGLAIMVGHTLGIVLGVVGVVALVTGVVGFCPLYKVLGISTCPR</sequence>
<keyword evidence="4" id="KW-1185">Reference proteome</keyword>
<keyword evidence="1" id="KW-1133">Transmembrane helix</keyword>
<feature type="transmembrane region" description="Helical" evidence="1">
    <location>
        <begin position="27"/>
        <end position="43"/>
    </location>
</feature>
<comment type="caution">
    <text evidence="3">The sequence shown here is derived from an EMBL/GenBank/DDBJ whole genome shotgun (WGS) entry which is preliminary data.</text>
</comment>
<evidence type="ECO:0000256" key="1">
    <source>
        <dbReference type="SAM" id="Phobius"/>
    </source>
</evidence>
<accession>A0ABP9VA09</accession>
<evidence type="ECO:0000313" key="3">
    <source>
        <dbReference type="EMBL" id="GAA5501536.1"/>
    </source>
</evidence>
<feature type="transmembrane region" description="Helical" evidence="1">
    <location>
        <begin position="49"/>
        <end position="70"/>
    </location>
</feature>
<protein>
    <recommendedName>
        <fullName evidence="2">Inner membrane protein YgaP-like transmembrane domain-containing protein</fullName>
    </recommendedName>
</protein>
<reference evidence="3 4" key="1">
    <citation type="submission" date="2024-02" db="EMBL/GenBank/DDBJ databases">
        <title>Deinococcus xinjiangensis NBRC 107630.</title>
        <authorList>
            <person name="Ichikawa N."/>
            <person name="Katano-Makiyama Y."/>
            <person name="Hidaka K."/>
        </authorList>
    </citation>
    <scope>NUCLEOTIDE SEQUENCE [LARGE SCALE GENOMIC DNA]</scope>
    <source>
        <strain evidence="3 4">NBRC 107630</strain>
    </source>
</reference>
<keyword evidence="1" id="KW-0472">Membrane</keyword>
<dbReference type="Proteomes" id="UP001458946">
    <property type="component" value="Unassembled WGS sequence"/>
</dbReference>
<dbReference type="InterPro" id="IPR021309">
    <property type="entry name" value="YgaP-like_TM"/>
</dbReference>
<gene>
    <name evidence="3" type="ORF">Dxin01_01268</name>
</gene>
<keyword evidence="1" id="KW-0812">Transmembrane</keyword>
<organism evidence="3 4">
    <name type="scientific">Deinococcus xinjiangensis</name>
    <dbReference type="NCBI Taxonomy" id="457454"/>
    <lineage>
        <taxon>Bacteria</taxon>
        <taxon>Thermotogati</taxon>
        <taxon>Deinococcota</taxon>
        <taxon>Deinococci</taxon>
        <taxon>Deinococcales</taxon>
        <taxon>Deinococcaceae</taxon>
        <taxon>Deinococcus</taxon>
    </lineage>
</organism>
<feature type="domain" description="Inner membrane protein YgaP-like transmembrane" evidence="2">
    <location>
        <begin position="17"/>
        <end position="79"/>
    </location>
</feature>
<proteinExistence type="predicted"/>